<evidence type="ECO:0000313" key="6">
    <source>
        <dbReference type="EMBL" id="MBN3312605.1"/>
    </source>
</evidence>
<dbReference type="Gene3D" id="1.10.630.10">
    <property type="entry name" value="Cytochrome P450"/>
    <property type="match status" value="2"/>
</dbReference>
<gene>
    <name evidence="6" type="primary">Cyp2j1</name>
    <name evidence="6" type="ORF">GTO95_0012925</name>
</gene>
<keyword evidence="5" id="KW-0503">Monooxygenase</keyword>
<keyword evidence="3 5" id="KW-0479">Metal-binding</keyword>
<organism evidence="6 7">
    <name type="scientific">Atractosteus spatula</name>
    <name type="common">Alligator gar</name>
    <name type="synonym">Lepisosteus spatula</name>
    <dbReference type="NCBI Taxonomy" id="7917"/>
    <lineage>
        <taxon>Eukaryota</taxon>
        <taxon>Metazoa</taxon>
        <taxon>Chordata</taxon>
        <taxon>Craniata</taxon>
        <taxon>Vertebrata</taxon>
        <taxon>Euteleostomi</taxon>
        <taxon>Actinopterygii</taxon>
        <taxon>Neopterygii</taxon>
        <taxon>Holostei</taxon>
        <taxon>Semionotiformes</taxon>
        <taxon>Lepisosteidae</taxon>
        <taxon>Atractosteus</taxon>
    </lineage>
</organism>
<name>A0A8J7NGB8_ATRSP</name>
<evidence type="ECO:0000313" key="7">
    <source>
        <dbReference type="Proteomes" id="UP000736164"/>
    </source>
</evidence>
<dbReference type="InterPro" id="IPR050182">
    <property type="entry name" value="Cytochrome_P450_fam2"/>
</dbReference>
<keyword evidence="5" id="KW-0560">Oxidoreductase</keyword>
<dbReference type="Proteomes" id="UP000736164">
    <property type="component" value="Unassembled WGS sequence"/>
</dbReference>
<accession>A0A8J7NGB8</accession>
<comment type="similarity">
    <text evidence="1 5">Belongs to the cytochrome P450 family.</text>
</comment>
<dbReference type="GO" id="GO:0016712">
    <property type="term" value="F:oxidoreductase activity, acting on paired donors, with incorporation or reduction of molecular oxygen, reduced flavin or flavoprotein as one donor, and incorporation of one atom of oxygen"/>
    <property type="evidence" value="ECO:0007669"/>
    <property type="project" value="TreeGrafter"/>
</dbReference>
<evidence type="ECO:0000256" key="4">
    <source>
        <dbReference type="ARBA" id="ARBA00023004"/>
    </source>
</evidence>
<dbReference type="PANTHER" id="PTHR24300:SF177">
    <property type="entry name" value="CYTOCHROME P450 2J2"/>
    <property type="match status" value="1"/>
</dbReference>
<keyword evidence="7" id="KW-1185">Reference proteome</keyword>
<proteinExistence type="inferred from homology"/>
<dbReference type="PROSITE" id="PS00086">
    <property type="entry name" value="CYTOCHROME_P450"/>
    <property type="match status" value="1"/>
</dbReference>
<dbReference type="InterPro" id="IPR017972">
    <property type="entry name" value="Cyt_P450_CS"/>
</dbReference>
<protein>
    <submittedName>
        <fullName evidence="6">CP2J1 protein</fullName>
    </submittedName>
</protein>
<comment type="caution">
    <text evidence="6">The sequence shown here is derived from an EMBL/GenBank/DDBJ whole genome shotgun (WGS) entry which is preliminary data.</text>
</comment>
<dbReference type="EMBL" id="JAAWVO010006657">
    <property type="protein sequence ID" value="MBN3312605.1"/>
    <property type="molecule type" value="Genomic_DNA"/>
</dbReference>
<keyword evidence="4 5" id="KW-0408">Iron</keyword>
<dbReference type="InterPro" id="IPR001128">
    <property type="entry name" value="Cyt_P450"/>
</dbReference>
<dbReference type="PANTHER" id="PTHR24300">
    <property type="entry name" value="CYTOCHROME P450 508A4-RELATED"/>
    <property type="match status" value="1"/>
</dbReference>
<feature type="non-terminal residue" evidence="6">
    <location>
        <position position="1"/>
    </location>
</feature>
<dbReference type="GO" id="GO:0005506">
    <property type="term" value="F:iron ion binding"/>
    <property type="evidence" value="ECO:0007669"/>
    <property type="project" value="InterPro"/>
</dbReference>
<dbReference type="GO" id="GO:0006805">
    <property type="term" value="P:xenobiotic metabolic process"/>
    <property type="evidence" value="ECO:0007669"/>
    <property type="project" value="TreeGrafter"/>
</dbReference>
<dbReference type="GO" id="GO:0006082">
    <property type="term" value="P:organic acid metabolic process"/>
    <property type="evidence" value="ECO:0007669"/>
    <property type="project" value="TreeGrafter"/>
</dbReference>
<evidence type="ECO:0000256" key="2">
    <source>
        <dbReference type="ARBA" id="ARBA00022617"/>
    </source>
</evidence>
<feature type="non-terminal residue" evidence="6">
    <location>
        <position position="287"/>
    </location>
</feature>
<dbReference type="InterPro" id="IPR036396">
    <property type="entry name" value="Cyt_P450_sf"/>
</dbReference>
<dbReference type="GO" id="GO:0005737">
    <property type="term" value="C:cytoplasm"/>
    <property type="evidence" value="ECO:0007669"/>
    <property type="project" value="TreeGrafter"/>
</dbReference>
<sequence length="287" mass="33421">MGDELTKNQGLVLSNGYLWMQQRRFSLMTLRNFGVGKRSLEHTVVEECRFLNEAMEDEQGKPFDPQFIIHNAVSNIICSVVFGSRYEYTDRRFQELLHLIDVTLKMQVTMWAQLYNVFPTIMKIVPGPHHTIFSNWKNVISFVKSEIQAHKEDWNPSCPRDYIDWYLDEIEKINQSHSPVISGTQIFGNLTSVLFDKNEWETPHHFNPEHFLGENGKFVRRDAFMPFSAGKRVCLGEQLARMELFLFFTSFLQRFTISPPPGVEPSLEFKIGSTLYPKELKICAVSR</sequence>
<dbReference type="GO" id="GO:0020037">
    <property type="term" value="F:heme binding"/>
    <property type="evidence" value="ECO:0007669"/>
    <property type="project" value="InterPro"/>
</dbReference>
<evidence type="ECO:0000256" key="1">
    <source>
        <dbReference type="ARBA" id="ARBA00010617"/>
    </source>
</evidence>
<dbReference type="Pfam" id="PF00067">
    <property type="entry name" value="p450"/>
    <property type="match status" value="2"/>
</dbReference>
<evidence type="ECO:0000256" key="5">
    <source>
        <dbReference type="RuleBase" id="RU000461"/>
    </source>
</evidence>
<dbReference type="SUPFAM" id="SSF48264">
    <property type="entry name" value="Cytochrome P450"/>
    <property type="match status" value="1"/>
</dbReference>
<evidence type="ECO:0000256" key="3">
    <source>
        <dbReference type="ARBA" id="ARBA00022723"/>
    </source>
</evidence>
<dbReference type="AlphaFoldDB" id="A0A8J7NGB8"/>
<keyword evidence="2 5" id="KW-0349">Heme</keyword>
<reference evidence="6" key="1">
    <citation type="journal article" date="2021" name="Cell">
        <title>Tracing the genetic footprints of vertebrate landing in non-teleost ray-finned fishes.</title>
        <authorList>
            <person name="Bi X."/>
            <person name="Wang K."/>
            <person name="Yang L."/>
            <person name="Pan H."/>
            <person name="Jiang H."/>
            <person name="Wei Q."/>
            <person name="Fang M."/>
            <person name="Yu H."/>
            <person name="Zhu C."/>
            <person name="Cai Y."/>
            <person name="He Y."/>
            <person name="Gan X."/>
            <person name="Zeng H."/>
            <person name="Yu D."/>
            <person name="Zhu Y."/>
            <person name="Jiang H."/>
            <person name="Qiu Q."/>
            <person name="Yang H."/>
            <person name="Zhang Y.E."/>
            <person name="Wang W."/>
            <person name="Zhu M."/>
            <person name="He S."/>
            <person name="Zhang G."/>
        </authorList>
    </citation>
    <scope>NUCLEOTIDE SEQUENCE</scope>
    <source>
        <strain evidence="6">Allg_001</strain>
    </source>
</reference>